<gene>
    <name evidence="2" type="ORF">NEZAVI_LOCUS13619</name>
</gene>
<feature type="chain" id="PRO_5040226708" description="Neuropeptide" evidence="1">
    <location>
        <begin position="23"/>
        <end position="113"/>
    </location>
</feature>
<keyword evidence="1" id="KW-0732">Signal</keyword>
<feature type="signal peptide" evidence="1">
    <location>
        <begin position="1"/>
        <end position="22"/>
    </location>
</feature>
<evidence type="ECO:0008006" key="4">
    <source>
        <dbReference type="Google" id="ProtNLM"/>
    </source>
</evidence>
<protein>
    <recommendedName>
        <fullName evidence="4">Neuropeptide</fullName>
    </recommendedName>
</protein>
<reference evidence="2" key="1">
    <citation type="submission" date="2022-01" db="EMBL/GenBank/DDBJ databases">
        <authorList>
            <person name="King R."/>
        </authorList>
    </citation>
    <scope>NUCLEOTIDE SEQUENCE</scope>
</reference>
<evidence type="ECO:0000256" key="1">
    <source>
        <dbReference type="SAM" id="SignalP"/>
    </source>
</evidence>
<dbReference type="Proteomes" id="UP001152798">
    <property type="component" value="Chromosome 6"/>
</dbReference>
<dbReference type="AlphaFoldDB" id="A0A9P0HNS4"/>
<dbReference type="OrthoDB" id="10485697at2759"/>
<sequence length="113" mass="12572">MSDMLPLKAIPILFCFLLMVAGQLLNETTPENVTTTECPTVFRFAGLSLSDGLVSSWRVICRPDSVFPDKEGGLDKDALGGILYQRMINVQTRRCQPGYRIVNGVCRKAAFMR</sequence>
<keyword evidence="3" id="KW-1185">Reference proteome</keyword>
<proteinExistence type="predicted"/>
<evidence type="ECO:0000313" key="3">
    <source>
        <dbReference type="Proteomes" id="UP001152798"/>
    </source>
</evidence>
<organism evidence="2 3">
    <name type="scientific">Nezara viridula</name>
    <name type="common">Southern green stink bug</name>
    <name type="synonym">Cimex viridulus</name>
    <dbReference type="NCBI Taxonomy" id="85310"/>
    <lineage>
        <taxon>Eukaryota</taxon>
        <taxon>Metazoa</taxon>
        <taxon>Ecdysozoa</taxon>
        <taxon>Arthropoda</taxon>
        <taxon>Hexapoda</taxon>
        <taxon>Insecta</taxon>
        <taxon>Pterygota</taxon>
        <taxon>Neoptera</taxon>
        <taxon>Paraneoptera</taxon>
        <taxon>Hemiptera</taxon>
        <taxon>Heteroptera</taxon>
        <taxon>Panheteroptera</taxon>
        <taxon>Pentatomomorpha</taxon>
        <taxon>Pentatomoidea</taxon>
        <taxon>Pentatomidae</taxon>
        <taxon>Pentatominae</taxon>
        <taxon>Nezara</taxon>
    </lineage>
</organism>
<name>A0A9P0HNS4_NEZVI</name>
<accession>A0A9P0HNS4</accession>
<dbReference type="EMBL" id="OV725082">
    <property type="protein sequence ID" value="CAH1405393.1"/>
    <property type="molecule type" value="Genomic_DNA"/>
</dbReference>
<evidence type="ECO:0000313" key="2">
    <source>
        <dbReference type="EMBL" id="CAH1405393.1"/>
    </source>
</evidence>